<gene>
    <name evidence="5" type="ORF">S101395_03817</name>
</gene>
<dbReference type="InterPro" id="IPR018062">
    <property type="entry name" value="HTH_AraC-typ_CS"/>
</dbReference>
<dbReference type="Gene3D" id="1.10.10.60">
    <property type="entry name" value="Homeodomain-like"/>
    <property type="match status" value="2"/>
</dbReference>
<accession>A0ABM6LLS4</accession>
<dbReference type="SMART" id="SM00342">
    <property type="entry name" value="HTH_ARAC"/>
    <property type="match status" value="1"/>
</dbReference>
<dbReference type="PROSITE" id="PS01124">
    <property type="entry name" value="HTH_ARAC_FAMILY_2"/>
    <property type="match status" value="1"/>
</dbReference>
<evidence type="ECO:0000256" key="1">
    <source>
        <dbReference type="ARBA" id="ARBA00023015"/>
    </source>
</evidence>
<dbReference type="Proteomes" id="UP000196877">
    <property type="component" value="Chromosome"/>
</dbReference>
<dbReference type="Pfam" id="PF12833">
    <property type="entry name" value="HTH_18"/>
    <property type="match status" value="1"/>
</dbReference>
<dbReference type="Gene3D" id="3.20.80.10">
    <property type="entry name" value="Regulatory factor, effector binding domain"/>
    <property type="match status" value="1"/>
</dbReference>
<evidence type="ECO:0000259" key="4">
    <source>
        <dbReference type="PROSITE" id="PS01124"/>
    </source>
</evidence>
<dbReference type="InterPro" id="IPR029442">
    <property type="entry name" value="GyrI-like"/>
</dbReference>
<dbReference type="GeneID" id="92852232"/>
<reference evidence="5 6" key="1">
    <citation type="submission" date="2017-06" db="EMBL/GenBank/DDBJ databases">
        <title>Genome sequence of Bacillus sonorensis strain SRCM101395.</title>
        <authorList>
            <person name="Cho S.H."/>
        </authorList>
    </citation>
    <scope>NUCLEOTIDE SEQUENCE [LARGE SCALE GENOMIC DNA]</scope>
    <source>
        <strain evidence="5 6">SRCM101395</strain>
    </source>
</reference>
<organism evidence="5 6">
    <name type="scientific">Bacillus sonorensis</name>
    <dbReference type="NCBI Taxonomy" id="119858"/>
    <lineage>
        <taxon>Bacteria</taxon>
        <taxon>Bacillati</taxon>
        <taxon>Bacillota</taxon>
        <taxon>Bacilli</taxon>
        <taxon>Bacillales</taxon>
        <taxon>Bacillaceae</taxon>
        <taxon>Bacillus</taxon>
    </lineage>
</organism>
<keyword evidence="2" id="KW-0238">DNA-binding</keyword>
<evidence type="ECO:0000256" key="2">
    <source>
        <dbReference type="ARBA" id="ARBA00023125"/>
    </source>
</evidence>
<dbReference type="InterPro" id="IPR050959">
    <property type="entry name" value="MarA-like"/>
</dbReference>
<dbReference type="InterPro" id="IPR020449">
    <property type="entry name" value="Tscrpt_reg_AraC-type_HTH"/>
</dbReference>
<dbReference type="InterPro" id="IPR010499">
    <property type="entry name" value="AraC_E-bd"/>
</dbReference>
<sequence length="291" mass="33437">MDMLKHMNEAMKYIENNLANDIDYKEAAKRAFCSEYHFKRMFSFLAGISLSEYIRRRRLTLAAFELKGSQAKVIDIAVKYGYHSPDAFTRAFQKLHGMTPTEARSGAQTLKAYPEMTFQLTIKGGNEMNYRIENKAPFRIVGIKKRVPIVFHGINPEIAAMWKTLNNEMITQLKTLSNMEPQGLLQASVNFSESRMEEKGELDHYIGVATTQQCPDHFVQLEVPASTWAVFEAAGPFPETLQDVWGRIYSEWFPSSNYEQTEGPEILWNESKDLDSPSFKSQIWVPVLQKR</sequence>
<keyword evidence="3" id="KW-0804">Transcription</keyword>
<dbReference type="SUPFAM" id="SSF55136">
    <property type="entry name" value="Probable bacterial effector-binding domain"/>
    <property type="match status" value="1"/>
</dbReference>
<dbReference type="EMBL" id="CP021920">
    <property type="protein sequence ID" value="ASB90323.1"/>
    <property type="molecule type" value="Genomic_DNA"/>
</dbReference>
<dbReference type="PRINTS" id="PR00032">
    <property type="entry name" value="HTHARAC"/>
</dbReference>
<protein>
    <submittedName>
        <fullName evidence="5">HTH-type transcriptional regulator YdeE</fullName>
    </submittedName>
</protein>
<dbReference type="InterPro" id="IPR009057">
    <property type="entry name" value="Homeodomain-like_sf"/>
</dbReference>
<dbReference type="SUPFAM" id="SSF46689">
    <property type="entry name" value="Homeodomain-like"/>
    <property type="match status" value="2"/>
</dbReference>
<dbReference type="PROSITE" id="PS00041">
    <property type="entry name" value="HTH_ARAC_FAMILY_1"/>
    <property type="match status" value="1"/>
</dbReference>
<keyword evidence="6" id="KW-1185">Reference proteome</keyword>
<evidence type="ECO:0000256" key="3">
    <source>
        <dbReference type="ARBA" id="ARBA00023163"/>
    </source>
</evidence>
<dbReference type="RefSeq" id="WP_006636624.1">
    <property type="nucleotide sequence ID" value="NZ_BORD01000002.1"/>
</dbReference>
<dbReference type="SMART" id="SM00871">
    <property type="entry name" value="AraC_E_bind"/>
    <property type="match status" value="1"/>
</dbReference>
<dbReference type="PANTHER" id="PTHR47504">
    <property type="entry name" value="RIGHT ORIGIN-BINDING PROTEIN"/>
    <property type="match status" value="1"/>
</dbReference>
<dbReference type="InterPro" id="IPR018060">
    <property type="entry name" value="HTH_AraC"/>
</dbReference>
<dbReference type="PANTHER" id="PTHR47504:SF5">
    <property type="entry name" value="RIGHT ORIGIN-BINDING PROTEIN"/>
    <property type="match status" value="1"/>
</dbReference>
<proteinExistence type="predicted"/>
<feature type="domain" description="HTH araC/xylS-type" evidence="4">
    <location>
        <begin position="8"/>
        <end position="106"/>
    </location>
</feature>
<evidence type="ECO:0000313" key="6">
    <source>
        <dbReference type="Proteomes" id="UP000196877"/>
    </source>
</evidence>
<name>A0ABM6LLS4_9BACI</name>
<dbReference type="InterPro" id="IPR011256">
    <property type="entry name" value="Reg_factor_effector_dom_sf"/>
</dbReference>
<keyword evidence="1" id="KW-0805">Transcription regulation</keyword>
<evidence type="ECO:0000313" key="5">
    <source>
        <dbReference type="EMBL" id="ASB90323.1"/>
    </source>
</evidence>
<dbReference type="Pfam" id="PF06445">
    <property type="entry name" value="GyrI-like"/>
    <property type="match status" value="1"/>
</dbReference>